<organism evidence="2 3">
    <name type="scientific">Oculimacula yallundae</name>
    <dbReference type="NCBI Taxonomy" id="86028"/>
    <lineage>
        <taxon>Eukaryota</taxon>
        <taxon>Fungi</taxon>
        <taxon>Dikarya</taxon>
        <taxon>Ascomycota</taxon>
        <taxon>Pezizomycotina</taxon>
        <taxon>Leotiomycetes</taxon>
        <taxon>Helotiales</taxon>
        <taxon>Ploettnerulaceae</taxon>
        <taxon>Oculimacula</taxon>
    </lineage>
</organism>
<reference evidence="2 3" key="1">
    <citation type="journal article" date="2024" name="Commun. Biol.">
        <title>Comparative genomic analysis of thermophilic fungi reveals convergent evolutionary adaptations and gene losses.</title>
        <authorList>
            <person name="Steindorff A.S."/>
            <person name="Aguilar-Pontes M.V."/>
            <person name="Robinson A.J."/>
            <person name="Andreopoulos B."/>
            <person name="LaButti K."/>
            <person name="Kuo A."/>
            <person name="Mondo S."/>
            <person name="Riley R."/>
            <person name="Otillar R."/>
            <person name="Haridas S."/>
            <person name="Lipzen A."/>
            <person name="Grimwood J."/>
            <person name="Schmutz J."/>
            <person name="Clum A."/>
            <person name="Reid I.D."/>
            <person name="Moisan M.C."/>
            <person name="Butler G."/>
            <person name="Nguyen T.T.M."/>
            <person name="Dewar K."/>
            <person name="Conant G."/>
            <person name="Drula E."/>
            <person name="Henrissat B."/>
            <person name="Hansel C."/>
            <person name="Singer S."/>
            <person name="Hutchinson M.I."/>
            <person name="de Vries R.P."/>
            <person name="Natvig D.O."/>
            <person name="Powell A.J."/>
            <person name="Tsang A."/>
            <person name="Grigoriev I.V."/>
        </authorList>
    </citation>
    <scope>NUCLEOTIDE SEQUENCE [LARGE SCALE GENOMIC DNA]</scope>
    <source>
        <strain evidence="2 3">CBS 494.80</strain>
    </source>
</reference>
<gene>
    <name evidence="2" type="ORF">VTL71DRAFT_11009</name>
</gene>
<feature type="region of interest" description="Disordered" evidence="1">
    <location>
        <begin position="67"/>
        <end position="90"/>
    </location>
</feature>
<feature type="compositionally biased region" description="Basic and acidic residues" evidence="1">
    <location>
        <begin position="72"/>
        <end position="84"/>
    </location>
</feature>
<evidence type="ECO:0000256" key="1">
    <source>
        <dbReference type="SAM" id="MobiDB-lite"/>
    </source>
</evidence>
<comment type="caution">
    <text evidence="2">The sequence shown here is derived from an EMBL/GenBank/DDBJ whole genome shotgun (WGS) entry which is preliminary data.</text>
</comment>
<protein>
    <submittedName>
        <fullName evidence="2">Uncharacterized protein</fullName>
    </submittedName>
</protein>
<accession>A0ABR4CUM8</accession>
<dbReference type="EMBL" id="JAZHXI010000003">
    <property type="protein sequence ID" value="KAL2073683.1"/>
    <property type="molecule type" value="Genomic_DNA"/>
</dbReference>
<keyword evidence="3" id="KW-1185">Reference proteome</keyword>
<proteinExistence type="predicted"/>
<name>A0ABR4CUM8_9HELO</name>
<evidence type="ECO:0000313" key="3">
    <source>
        <dbReference type="Proteomes" id="UP001595075"/>
    </source>
</evidence>
<dbReference type="Proteomes" id="UP001595075">
    <property type="component" value="Unassembled WGS sequence"/>
</dbReference>
<evidence type="ECO:0000313" key="2">
    <source>
        <dbReference type="EMBL" id="KAL2073683.1"/>
    </source>
</evidence>
<sequence>MHCIACRLSQLLSVIHSISIPSRFRVGLVCRYCVLCVCVRNKVARHNKRVVKVIINSINQSVNQVGRSTWGKQKEPDVQGRDGGAEMCTGRRNPIGESINKLSALSDRASRIEPSEETKPPDFQQTRPRVITDVLANSLLCSSIHSLPSSIHSHAWPSLPSIPPRRRNQNKTQRLQCCIVRFWDFVSCESLQERKGRIFHKATQIHNHACVCDFCSVDPSSLRFYLRRINIKQSRKLVVV</sequence>